<keyword evidence="2" id="KW-1185">Reference proteome</keyword>
<evidence type="ECO:0000313" key="2">
    <source>
        <dbReference type="Proteomes" id="UP001597420"/>
    </source>
</evidence>
<dbReference type="PANTHER" id="PTHR34472:SF1">
    <property type="entry name" value="SULFUR CARRIER PROTEIN THIS"/>
    <property type="match status" value="1"/>
</dbReference>
<evidence type="ECO:0000313" key="1">
    <source>
        <dbReference type="EMBL" id="MFD1805977.1"/>
    </source>
</evidence>
<comment type="caution">
    <text evidence="1">The sequence shown here is derived from an EMBL/GenBank/DDBJ whole genome shotgun (WGS) entry which is preliminary data.</text>
</comment>
<dbReference type="Pfam" id="PF02597">
    <property type="entry name" value="ThiS"/>
    <property type="match status" value="1"/>
</dbReference>
<gene>
    <name evidence="1" type="primary">thiS</name>
    <name evidence="1" type="ORF">ACFSAV_06250</name>
</gene>
<dbReference type="Gene3D" id="3.10.20.30">
    <property type="match status" value="1"/>
</dbReference>
<organism evidence="1 2">
    <name type="scientific">Pasteurella oralis</name>
    <dbReference type="NCBI Taxonomy" id="1071947"/>
    <lineage>
        <taxon>Bacteria</taxon>
        <taxon>Pseudomonadati</taxon>
        <taxon>Pseudomonadota</taxon>
        <taxon>Gammaproteobacteria</taxon>
        <taxon>Pasteurellales</taxon>
        <taxon>Pasteurellaceae</taxon>
        <taxon>Pasteurella</taxon>
    </lineage>
</organism>
<sequence>MEIYLNDAKLNLEQNLSIQQLIELQKLNQQGLAIAVNQQVLPRSEWSTYQLQANDRLTVFRAIAGG</sequence>
<dbReference type="SUPFAM" id="SSF54285">
    <property type="entry name" value="MoaD/ThiS"/>
    <property type="match status" value="1"/>
</dbReference>
<dbReference type="InterPro" id="IPR012675">
    <property type="entry name" value="Beta-grasp_dom_sf"/>
</dbReference>
<dbReference type="InterPro" id="IPR010035">
    <property type="entry name" value="Thi_S"/>
</dbReference>
<accession>A0ABW4NXZ0</accession>
<dbReference type="InterPro" id="IPR003749">
    <property type="entry name" value="ThiS/MoaD-like"/>
</dbReference>
<protein>
    <submittedName>
        <fullName evidence="1">Sulfur carrier protein ThiS</fullName>
    </submittedName>
</protein>
<dbReference type="EMBL" id="JBHUFP010000007">
    <property type="protein sequence ID" value="MFD1805977.1"/>
    <property type="molecule type" value="Genomic_DNA"/>
</dbReference>
<dbReference type="NCBIfam" id="TIGR01683">
    <property type="entry name" value="thiS"/>
    <property type="match status" value="1"/>
</dbReference>
<dbReference type="InterPro" id="IPR016155">
    <property type="entry name" value="Mopterin_synth/thiamin_S_b"/>
</dbReference>
<name>A0ABW4NXZ0_9PAST</name>
<dbReference type="CDD" id="cd00565">
    <property type="entry name" value="Ubl_ThiS"/>
    <property type="match status" value="1"/>
</dbReference>
<proteinExistence type="predicted"/>
<dbReference type="RefSeq" id="WP_379097502.1">
    <property type="nucleotide sequence ID" value="NZ_JBHUFP010000007.1"/>
</dbReference>
<dbReference type="PANTHER" id="PTHR34472">
    <property type="entry name" value="SULFUR CARRIER PROTEIN THIS"/>
    <property type="match status" value="1"/>
</dbReference>
<dbReference type="Proteomes" id="UP001597420">
    <property type="component" value="Unassembled WGS sequence"/>
</dbReference>
<reference evidence="2" key="1">
    <citation type="journal article" date="2019" name="Int. J. Syst. Evol. Microbiol.">
        <title>The Global Catalogue of Microorganisms (GCM) 10K type strain sequencing project: providing services to taxonomists for standard genome sequencing and annotation.</title>
        <authorList>
            <consortium name="The Broad Institute Genomics Platform"/>
            <consortium name="The Broad Institute Genome Sequencing Center for Infectious Disease"/>
            <person name="Wu L."/>
            <person name="Ma J."/>
        </authorList>
    </citation>
    <scope>NUCLEOTIDE SEQUENCE [LARGE SCALE GENOMIC DNA]</scope>
    <source>
        <strain evidence="2">CCM 7950</strain>
    </source>
</reference>